<gene>
    <name evidence="7" type="ORF">PPNO1_LOCUS4303</name>
</gene>
<dbReference type="EMBL" id="CALLCH030000011">
    <property type="protein sequence ID" value="CAI4214572.1"/>
    <property type="molecule type" value="Genomic_DNA"/>
</dbReference>
<organism evidence="7 8">
    <name type="scientific">Parascedosporium putredinis</name>
    <dbReference type="NCBI Taxonomy" id="1442378"/>
    <lineage>
        <taxon>Eukaryota</taxon>
        <taxon>Fungi</taxon>
        <taxon>Dikarya</taxon>
        <taxon>Ascomycota</taxon>
        <taxon>Pezizomycotina</taxon>
        <taxon>Sordariomycetes</taxon>
        <taxon>Hypocreomycetidae</taxon>
        <taxon>Microascales</taxon>
        <taxon>Microascaceae</taxon>
        <taxon>Parascedosporium</taxon>
    </lineage>
</organism>
<dbReference type="GO" id="GO:0016846">
    <property type="term" value="F:carbon-sulfur lyase activity"/>
    <property type="evidence" value="ECO:0007669"/>
    <property type="project" value="InterPro"/>
</dbReference>
<evidence type="ECO:0000313" key="8">
    <source>
        <dbReference type="Proteomes" id="UP000838763"/>
    </source>
</evidence>
<dbReference type="InterPro" id="IPR011057">
    <property type="entry name" value="Mss4-like_sf"/>
</dbReference>
<dbReference type="Gene3D" id="3.90.1590.10">
    <property type="entry name" value="glutathione-dependent formaldehyde- activating enzyme (gfa)"/>
    <property type="match status" value="1"/>
</dbReference>
<keyword evidence="4" id="KW-0456">Lyase</keyword>
<feature type="region of interest" description="Disordered" evidence="5">
    <location>
        <begin position="151"/>
        <end position="225"/>
    </location>
</feature>
<dbReference type="AlphaFoldDB" id="A0A9P1H235"/>
<keyword evidence="2" id="KW-0479">Metal-binding</keyword>
<proteinExistence type="inferred from homology"/>
<protein>
    <recommendedName>
        <fullName evidence="6">CENP-V/GFA domain-containing protein</fullName>
    </recommendedName>
</protein>
<sequence>MEQSFNSRTIPHFRVSNVSALFAGLWTAPTEPWSSITRTGPTIAALIPASGDVAGPSYRNRNVHVAKENGREDSRCDSISELSPAAIRPPAMAPYYEDPSIFPMEGGCSCGLIRYRVAQPFIAVHCCHCTSCQRETGSAFALNAIVESASVEQLSPPTPPSPRGLRAGPRHPALPRLEYRPAPTLPAATDDDGPSSLYAEVARPDDAPCPRRVTHPTESGRGQSLSRCPSCGTCLWSHYVGAGASFAFVRAGTLDEAWRIDPDVHIYTRSRRAFVAIEDGKPQFEAFYPSWKELYRPDALVRFEKGIAEARAKQAAEAEKAGTTGEA</sequence>
<evidence type="ECO:0000256" key="1">
    <source>
        <dbReference type="ARBA" id="ARBA00005495"/>
    </source>
</evidence>
<dbReference type="PANTHER" id="PTHR33337:SF33">
    <property type="entry name" value="CENP-V_GFA DOMAIN-CONTAINING PROTEIN"/>
    <property type="match status" value="1"/>
</dbReference>
<keyword evidence="8" id="KW-1185">Reference proteome</keyword>
<keyword evidence="3" id="KW-0862">Zinc</keyword>
<dbReference type="Pfam" id="PF04828">
    <property type="entry name" value="GFA"/>
    <property type="match status" value="2"/>
</dbReference>
<reference evidence="7" key="1">
    <citation type="submission" date="2022-11" db="EMBL/GenBank/DDBJ databases">
        <authorList>
            <person name="Scott C."/>
            <person name="Bruce N."/>
        </authorList>
    </citation>
    <scope>NUCLEOTIDE SEQUENCE</scope>
</reference>
<feature type="compositionally biased region" description="Polar residues" evidence="5">
    <location>
        <begin position="216"/>
        <end position="225"/>
    </location>
</feature>
<evidence type="ECO:0000313" key="7">
    <source>
        <dbReference type="EMBL" id="CAI4214572.1"/>
    </source>
</evidence>
<comment type="similarity">
    <text evidence="1">Belongs to the Gfa family.</text>
</comment>
<feature type="domain" description="CENP-V/GFA" evidence="6">
    <location>
        <begin position="104"/>
        <end position="237"/>
    </location>
</feature>
<dbReference type="Proteomes" id="UP000838763">
    <property type="component" value="Unassembled WGS sequence"/>
</dbReference>
<evidence type="ECO:0000259" key="6">
    <source>
        <dbReference type="PROSITE" id="PS51891"/>
    </source>
</evidence>
<evidence type="ECO:0000256" key="3">
    <source>
        <dbReference type="ARBA" id="ARBA00022833"/>
    </source>
</evidence>
<dbReference type="SUPFAM" id="SSF51316">
    <property type="entry name" value="Mss4-like"/>
    <property type="match status" value="2"/>
</dbReference>
<evidence type="ECO:0000256" key="5">
    <source>
        <dbReference type="SAM" id="MobiDB-lite"/>
    </source>
</evidence>
<dbReference type="PROSITE" id="PS51891">
    <property type="entry name" value="CENP_V_GFA"/>
    <property type="match status" value="1"/>
</dbReference>
<dbReference type="InterPro" id="IPR006913">
    <property type="entry name" value="CENP-V/GFA"/>
</dbReference>
<evidence type="ECO:0000256" key="2">
    <source>
        <dbReference type="ARBA" id="ARBA00022723"/>
    </source>
</evidence>
<dbReference type="PANTHER" id="PTHR33337">
    <property type="entry name" value="GFA DOMAIN-CONTAINING PROTEIN"/>
    <property type="match status" value="1"/>
</dbReference>
<dbReference type="GO" id="GO:0046872">
    <property type="term" value="F:metal ion binding"/>
    <property type="evidence" value="ECO:0007669"/>
    <property type="project" value="UniProtKB-KW"/>
</dbReference>
<name>A0A9P1H235_9PEZI</name>
<evidence type="ECO:0000256" key="4">
    <source>
        <dbReference type="ARBA" id="ARBA00023239"/>
    </source>
</evidence>
<accession>A0A9P1H235</accession>
<comment type="caution">
    <text evidence="7">The sequence shown here is derived from an EMBL/GenBank/DDBJ whole genome shotgun (WGS) entry which is preliminary data.</text>
</comment>
<dbReference type="OrthoDB" id="406544at2759"/>